<proteinExistence type="predicted"/>
<accession>G9ZT84</accession>
<gene>
    <name evidence="2" type="ORF">HMPREF9103_02956</name>
</gene>
<name>G9ZT84_9LACO</name>
<comment type="caution">
    <text evidence="2">The sequence shown here is derived from an EMBL/GenBank/DDBJ whole genome shotgun (WGS) entry which is preliminary data.</text>
</comment>
<sequence>MCDGYSGYDCAGCWAHCRRKFFEAKNGAESRQSRSQEIVSIIDQMFGLKSAPKALLIRNGSLSAKNSRGQS</sequence>
<dbReference type="InterPro" id="IPR004291">
    <property type="entry name" value="Transposase_IS66_central"/>
</dbReference>
<organism evidence="2 3">
    <name type="scientific">Lentilactobacillus parafarraginis F0439</name>
    <dbReference type="NCBI Taxonomy" id="797515"/>
    <lineage>
        <taxon>Bacteria</taxon>
        <taxon>Bacillati</taxon>
        <taxon>Bacillota</taxon>
        <taxon>Bacilli</taxon>
        <taxon>Lactobacillales</taxon>
        <taxon>Lactobacillaceae</taxon>
        <taxon>Lentilactobacillus</taxon>
    </lineage>
</organism>
<dbReference type="HOGENOM" id="CLU_2734962_0_0_9"/>
<dbReference type="STRING" id="797515.HMPREF9103_02956"/>
<feature type="domain" description="Transposase IS66 central" evidence="1">
    <location>
        <begin position="1"/>
        <end position="51"/>
    </location>
</feature>
<keyword evidence="3" id="KW-1185">Reference proteome</keyword>
<evidence type="ECO:0000313" key="3">
    <source>
        <dbReference type="Proteomes" id="UP000004625"/>
    </source>
</evidence>
<dbReference type="AlphaFoldDB" id="G9ZT84"/>
<dbReference type="Proteomes" id="UP000004625">
    <property type="component" value="Unassembled WGS sequence"/>
</dbReference>
<evidence type="ECO:0000259" key="1">
    <source>
        <dbReference type="Pfam" id="PF03050"/>
    </source>
</evidence>
<evidence type="ECO:0000313" key="2">
    <source>
        <dbReference type="EMBL" id="EHL95469.1"/>
    </source>
</evidence>
<dbReference type="EMBL" id="AGEY01000200">
    <property type="protein sequence ID" value="EHL95469.1"/>
    <property type="molecule type" value="Genomic_DNA"/>
</dbReference>
<dbReference type="Pfam" id="PF03050">
    <property type="entry name" value="DDE_Tnp_IS66"/>
    <property type="match status" value="1"/>
</dbReference>
<reference evidence="2 3" key="1">
    <citation type="submission" date="2011-09" db="EMBL/GenBank/DDBJ databases">
        <authorList>
            <person name="Weinstock G."/>
            <person name="Sodergren E."/>
            <person name="Clifton S."/>
            <person name="Fulton L."/>
            <person name="Fulton B."/>
            <person name="Courtney L."/>
            <person name="Fronick C."/>
            <person name="Harrison M."/>
            <person name="Strong C."/>
            <person name="Farmer C."/>
            <person name="Delahaunty K."/>
            <person name="Markovic C."/>
            <person name="Hall O."/>
            <person name="Minx P."/>
            <person name="Tomlinson C."/>
            <person name="Mitreva M."/>
            <person name="Hou S."/>
            <person name="Chen J."/>
            <person name="Wollam A."/>
            <person name="Pepin K.H."/>
            <person name="Johnson M."/>
            <person name="Bhonagiri V."/>
            <person name="Zhang X."/>
            <person name="Suruliraj S."/>
            <person name="Warren W."/>
            <person name="Chinwalla A."/>
            <person name="Mardis E.R."/>
            <person name="Wilson R.K."/>
        </authorList>
    </citation>
    <scope>NUCLEOTIDE SEQUENCE [LARGE SCALE GENOMIC DNA]</scope>
    <source>
        <strain evidence="2 3">F0439</strain>
    </source>
</reference>
<protein>
    <recommendedName>
        <fullName evidence="1">Transposase IS66 central domain-containing protein</fullName>
    </recommendedName>
</protein>